<proteinExistence type="inferred from homology"/>
<dbReference type="FunFam" id="3.40.50.300:FF:000032">
    <property type="entry name" value="Export ABC transporter ATP-binding protein"/>
    <property type="match status" value="1"/>
</dbReference>
<evidence type="ECO:0000313" key="7">
    <source>
        <dbReference type="Proteomes" id="UP000272490"/>
    </source>
</evidence>
<dbReference type="InterPro" id="IPR017871">
    <property type="entry name" value="ABC_transporter-like_CS"/>
</dbReference>
<dbReference type="Pfam" id="PF00005">
    <property type="entry name" value="ABC_tran"/>
    <property type="match status" value="1"/>
</dbReference>
<evidence type="ECO:0000259" key="5">
    <source>
        <dbReference type="PROSITE" id="PS50893"/>
    </source>
</evidence>
<dbReference type="InterPro" id="IPR003593">
    <property type="entry name" value="AAA+_ATPase"/>
</dbReference>
<dbReference type="CDD" id="cd03255">
    <property type="entry name" value="ABC_MJ0796_LolCDE_FtsE"/>
    <property type="match status" value="1"/>
</dbReference>
<comment type="similarity">
    <text evidence="1">Belongs to the ABC transporter superfamily.</text>
</comment>
<evidence type="ECO:0000256" key="4">
    <source>
        <dbReference type="ARBA" id="ARBA00022840"/>
    </source>
</evidence>
<dbReference type="PANTHER" id="PTHR42798">
    <property type="entry name" value="LIPOPROTEIN-RELEASING SYSTEM ATP-BINDING PROTEIN LOLD"/>
    <property type="match status" value="1"/>
</dbReference>
<feature type="domain" description="ABC transporter" evidence="5">
    <location>
        <begin position="5"/>
        <end position="232"/>
    </location>
</feature>
<dbReference type="PROSITE" id="PS00211">
    <property type="entry name" value="ABC_TRANSPORTER_1"/>
    <property type="match status" value="1"/>
</dbReference>
<dbReference type="GO" id="GO:0005524">
    <property type="term" value="F:ATP binding"/>
    <property type="evidence" value="ECO:0007669"/>
    <property type="project" value="UniProtKB-KW"/>
</dbReference>
<dbReference type="InterPro" id="IPR003439">
    <property type="entry name" value="ABC_transporter-like_ATP-bd"/>
</dbReference>
<dbReference type="OrthoDB" id="9802264at2"/>
<keyword evidence="7" id="KW-1185">Reference proteome</keyword>
<dbReference type="PROSITE" id="PS50893">
    <property type="entry name" value="ABC_TRANSPORTER_2"/>
    <property type="match status" value="1"/>
</dbReference>
<evidence type="ECO:0000256" key="3">
    <source>
        <dbReference type="ARBA" id="ARBA00022741"/>
    </source>
</evidence>
<gene>
    <name evidence="6" type="ORF">EHV10_03735</name>
</gene>
<name>A0A3P3R135_9FIRM</name>
<dbReference type="SMART" id="SM00382">
    <property type="entry name" value="AAA"/>
    <property type="match status" value="1"/>
</dbReference>
<sequence>MEELIIARNVHKEFLLGEVKVNALDDVSFEVYKGELVVILGPSGSGKSTLLNILGGIETVSSGSISYNGIDLSSMTERELTSFRRANIGFIFQFYNLMPNLNALENVELAAELSPNPLDPRELLTQVGLWDRRDHYPGKMSGGQQQRVAIARAICKNPDLLLCDEPTGALDISTGVQILKILLEFNKKYNKTIMIITHNENVAKIANRVFYLKDGNIRKIVTNEHPISPDEVVW</sequence>
<dbReference type="GO" id="GO:0022857">
    <property type="term" value="F:transmembrane transporter activity"/>
    <property type="evidence" value="ECO:0007669"/>
    <property type="project" value="UniProtKB-ARBA"/>
</dbReference>
<dbReference type="SUPFAM" id="SSF52540">
    <property type="entry name" value="P-loop containing nucleoside triphosphate hydrolases"/>
    <property type="match status" value="1"/>
</dbReference>
<dbReference type="AlphaFoldDB" id="A0A3P3R135"/>
<dbReference type="InterPro" id="IPR027417">
    <property type="entry name" value="P-loop_NTPase"/>
</dbReference>
<organism evidence="6 7">
    <name type="scientific">Lachnoanaerobaculum gingivalis</name>
    <dbReference type="NCBI Taxonomy" id="2490855"/>
    <lineage>
        <taxon>Bacteria</taxon>
        <taxon>Bacillati</taxon>
        <taxon>Bacillota</taxon>
        <taxon>Clostridia</taxon>
        <taxon>Lachnospirales</taxon>
        <taxon>Lachnospiraceae</taxon>
        <taxon>Lachnoanaerobaculum</taxon>
    </lineage>
</organism>
<comment type="caution">
    <text evidence="6">The sequence shown here is derived from an EMBL/GenBank/DDBJ whole genome shotgun (WGS) entry which is preliminary data.</text>
</comment>
<reference evidence="6 7" key="1">
    <citation type="submission" date="2018-11" db="EMBL/GenBank/DDBJ databases">
        <title>Genome sequencing of Lachnoanaerobaculum sp. KCOM 2030 (= ChDC B114).</title>
        <authorList>
            <person name="Kook J.-K."/>
            <person name="Park S.-N."/>
            <person name="Lim Y.K."/>
        </authorList>
    </citation>
    <scope>NUCLEOTIDE SEQUENCE [LARGE SCALE GENOMIC DNA]</scope>
    <source>
        <strain evidence="6 7">KCOM 2030</strain>
    </source>
</reference>
<keyword evidence="2" id="KW-0813">Transport</keyword>
<dbReference type="RefSeq" id="WP_128673461.1">
    <property type="nucleotide sequence ID" value="NZ_RRCO01000001.1"/>
</dbReference>
<accession>A0A3P3R135</accession>
<evidence type="ECO:0000256" key="2">
    <source>
        <dbReference type="ARBA" id="ARBA00022448"/>
    </source>
</evidence>
<dbReference type="Gene3D" id="3.40.50.300">
    <property type="entry name" value="P-loop containing nucleotide triphosphate hydrolases"/>
    <property type="match status" value="1"/>
</dbReference>
<dbReference type="Proteomes" id="UP000272490">
    <property type="component" value="Unassembled WGS sequence"/>
</dbReference>
<dbReference type="PANTHER" id="PTHR42798:SF2">
    <property type="entry name" value="ABC TRANSPORTER ATP-BINDING PROTEIN MG467-RELATED"/>
    <property type="match status" value="1"/>
</dbReference>
<dbReference type="GO" id="GO:0016887">
    <property type="term" value="F:ATP hydrolysis activity"/>
    <property type="evidence" value="ECO:0007669"/>
    <property type="project" value="InterPro"/>
</dbReference>
<dbReference type="GO" id="GO:0098796">
    <property type="term" value="C:membrane protein complex"/>
    <property type="evidence" value="ECO:0007669"/>
    <property type="project" value="UniProtKB-ARBA"/>
</dbReference>
<keyword evidence="3" id="KW-0547">Nucleotide-binding</keyword>
<evidence type="ECO:0000256" key="1">
    <source>
        <dbReference type="ARBA" id="ARBA00005417"/>
    </source>
</evidence>
<dbReference type="EMBL" id="RRCO01000001">
    <property type="protein sequence ID" value="RRJ27115.1"/>
    <property type="molecule type" value="Genomic_DNA"/>
</dbReference>
<evidence type="ECO:0000313" key="6">
    <source>
        <dbReference type="EMBL" id="RRJ27115.1"/>
    </source>
</evidence>
<protein>
    <submittedName>
        <fullName evidence="6">ABC transporter ATP-binding protein</fullName>
    </submittedName>
</protein>
<dbReference type="InterPro" id="IPR017911">
    <property type="entry name" value="MacB-like_ATP-bd"/>
</dbReference>
<keyword evidence="4 6" id="KW-0067">ATP-binding</keyword>